<dbReference type="PANTHER" id="PTHR30069">
    <property type="entry name" value="TONB-DEPENDENT OUTER MEMBRANE RECEPTOR"/>
    <property type="match status" value="1"/>
</dbReference>
<dbReference type="PANTHER" id="PTHR30069:SF46">
    <property type="entry name" value="OAR PROTEIN"/>
    <property type="match status" value="1"/>
</dbReference>
<dbReference type="InterPro" id="IPR039426">
    <property type="entry name" value="TonB-dep_rcpt-like"/>
</dbReference>
<name>A0A0F8Z2K7_9ZZZZ</name>
<dbReference type="AlphaFoldDB" id="A0A0F8Z2K7"/>
<feature type="region of interest" description="Disordered" evidence="1">
    <location>
        <begin position="280"/>
        <end position="301"/>
    </location>
</feature>
<gene>
    <name evidence="2" type="ORF">LCGC14_2748860</name>
</gene>
<dbReference type="Gene3D" id="2.170.130.10">
    <property type="entry name" value="TonB-dependent receptor, plug domain"/>
    <property type="match status" value="1"/>
</dbReference>
<protein>
    <recommendedName>
        <fullName evidence="3">TonB-dependent receptor plug domain-containing protein</fullName>
    </recommendedName>
</protein>
<evidence type="ECO:0000256" key="1">
    <source>
        <dbReference type="SAM" id="MobiDB-lite"/>
    </source>
</evidence>
<dbReference type="Pfam" id="PF13620">
    <property type="entry name" value="CarboxypepD_reg"/>
    <property type="match status" value="1"/>
</dbReference>
<dbReference type="GO" id="GO:0044718">
    <property type="term" value="P:siderophore transmembrane transport"/>
    <property type="evidence" value="ECO:0007669"/>
    <property type="project" value="TreeGrafter"/>
</dbReference>
<proteinExistence type="predicted"/>
<feature type="compositionally biased region" description="Polar residues" evidence="1">
    <location>
        <begin position="285"/>
        <end position="301"/>
    </location>
</feature>
<dbReference type="PROSITE" id="PS52016">
    <property type="entry name" value="TONB_DEPENDENT_REC_3"/>
    <property type="match status" value="1"/>
</dbReference>
<evidence type="ECO:0000313" key="2">
    <source>
        <dbReference type="EMBL" id="KKK87873.1"/>
    </source>
</evidence>
<feature type="non-terminal residue" evidence="2">
    <location>
        <position position="301"/>
    </location>
</feature>
<dbReference type="Gene3D" id="2.60.40.1120">
    <property type="entry name" value="Carboxypeptidase-like, regulatory domain"/>
    <property type="match status" value="1"/>
</dbReference>
<dbReference type="SUPFAM" id="SSF56935">
    <property type="entry name" value="Porins"/>
    <property type="match status" value="1"/>
</dbReference>
<dbReference type="SUPFAM" id="SSF49464">
    <property type="entry name" value="Carboxypeptidase regulatory domain-like"/>
    <property type="match status" value="1"/>
</dbReference>
<sequence length="301" mass="31581">MADRVFRCLLFMFTYNKKQTRGAGVKTLLATAVTAALMMAPAAQAVDGSSIVKGHIVAQSGNDLIGAKITLKHKTKGLVYTITSNAEGDYLLRNVPVGTYDVTIVKDGYQTMVEEDVAVTIGQSIILDVQLFKAGTDIERIAVSGSAIRRVDMASSTSGLTFSDAELKAMPVNTGFESIALLAPGTAAPGGSNFKGASSFGGSSAAENGYYFNGLNVTSIRTGLGSIRLPWEAISQTQVKTGGVSPEFGGALGGIVNAVSKSGDNDFKFGAEVRWDPDSLRSQHDSIFQDSGTIDTNTQQS</sequence>
<dbReference type="InterPro" id="IPR008969">
    <property type="entry name" value="CarboxyPept-like_regulatory"/>
</dbReference>
<dbReference type="InterPro" id="IPR037066">
    <property type="entry name" value="Plug_dom_sf"/>
</dbReference>
<organism evidence="2">
    <name type="scientific">marine sediment metagenome</name>
    <dbReference type="NCBI Taxonomy" id="412755"/>
    <lineage>
        <taxon>unclassified sequences</taxon>
        <taxon>metagenomes</taxon>
        <taxon>ecological metagenomes</taxon>
    </lineage>
</organism>
<evidence type="ECO:0008006" key="3">
    <source>
        <dbReference type="Google" id="ProtNLM"/>
    </source>
</evidence>
<reference evidence="2" key="1">
    <citation type="journal article" date="2015" name="Nature">
        <title>Complex archaea that bridge the gap between prokaryotes and eukaryotes.</title>
        <authorList>
            <person name="Spang A."/>
            <person name="Saw J.H."/>
            <person name="Jorgensen S.L."/>
            <person name="Zaremba-Niedzwiedzka K."/>
            <person name="Martijn J."/>
            <person name="Lind A.E."/>
            <person name="van Eijk R."/>
            <person name="Schleper C."/>
            <person name="Guy L."/>
            <person name="Ettema T.J."/>
        </authorList>
    </citation>
    <scope>NUCLEOTIDE SEQUENCE</scope>
</reference>
<accession>A0A0F8Z2K7</accession>
<comment type="caution">
    <text evidence="2">The sequence shown here is derived from an EMBL/GenBank/DDBJ whole genome shotgun (WGS) entry which is preliminary data.</text>
</comment>
<dbReference type="GO" id="GO:0009279">
    <property type="term" value="C:cell outer membrane"/>
    <property type="evidence" value="ECO:0007669"/>
    <property type="project" value="TreeGrafter"/>
</dbReference>
<dbReference type="GO" id="GO:0015344">
    <property type="term" value="F:siderophore uptake transmembrane transporter activity"/>
    <property type="evidence" value="ECO:0007669"/>
    <property type="project" value="TreeGrafter"/>
</dbReference>
<dbReference type="EMBL" id="LAZR01050207">
    <property type="protein sequence ID" value="KKK87873.1"/>
    <property type="molecule type" value="Genomic_DNA"/>
</dbReference>